<proteinExistence type="predicted"/>
<dbReference type="Proteomes" id="UP000266305">
    <property type="component" value="Unassembled WGS sequence"/>
</dbReference>
<dbReference type="AlphaFoldDB" id="A0AAX1UEF4"/>
<dbReference type="Pfam" id="PF04883">
    <property type="entry name" value="HK97-gp10_like"/>
    <property type="match status" value="1"/>
</dbReference>
<accession>A0AAX1UEF4</accession>
<dbReference type="EMBL" id="QWGP01000053">
    <property type="protein sequence ID" value="RHZ90509.1"/>
    <property type="molecule type" value="Genomic_DNA"/>
</dbReference>
<sequence length="161" mass="17416">MSVTVSVSGLREIEAQLANLSRAAGKGALRRALHRAAKPLAELAASKAPERSGTLKGSIIVGAKLNGRQTRLHRRLFRDERAAVELFVGPSYLRGDGGRHGHLVEFGTLHMAAQPFLRPAWDQDREALLERLRADLWQQVSKAVARAEKRAARAAAKAAGG</sequence>
<evidence type="ECO:0000313" key="1">
    <source>
        <dbReference type="EMBL" id="RHZ90509.1"/>
    </source>
</evidence>
<dbReference type="NCBIfam" id="TIGR01725">
    <property type="entry name" value="phge_HK97_gp10"/>
    <property type="match status" value="1"/>
</dbReference>
<protein>
    <submittedName>
        <fullName evidence="1">HK97 gp10 family phage protein</fullName>
    </submittedName>
</protein>
<dbReference type="InterPro" id="IPR010064">
    <property type="entry name" value="HK97-gp10_tail"/>
</dbReference>
<dbReference type="RefSeq" id="WP_119001579.1">
    <property type="nucleotide sequence ID" value="NZ_QWGP01000053.1"/>
</dbReference>
<comment type="caution">
    <text evidence="1">The sequence shown here is derived from an EMBL/GenBank/DDBJ whole genome shotgun (WGS) entry which is preliminary data.</text>
</comment>
<gene>
    <name evidence="1" type="ORF">D1114_22845</name>
</gene>
<name>A0AAX1UEF4_CERSP</name>
<evidence type="ECO:0000313" key="2">
    <source>
        <dbReference type="Proteomes" id="UP000266305"/>
    </source>
</evidence>
<reference evidence="1 2" key="1">
    <citation type="submission" date="2018-08" db="EMBL/GenBank/DDBJ databases">
        <title>Draft genome sequence of Rhodobacter sphaeroides FY.</title>
        <authorList>
            <person name="Rayyan A."/>
            <person name="Meyer T.E."/>
            <person name="Kyndt J.A."/>
        </authorList>
    </citation>
    <scope>NUCLEOTIDE SEQUENCE [LARGE SCALE GENOMIC DNA]</scope>
    <source>
        <strain evidence="1 2">FY</strain>
    </source>
</reference>
<organism evidence="1 2">
    <name type="scientific">Cereibacter sphaeroides</name>
    <name type="common">Rhodobacter sphaeroides</name>
    <dbReference type="NCBI Taxonomy" id="1063"/>
    <lineage>
        <taxon>Bacteria</taxon>
        <taxon>Pseudomonadati</taxon>
        <taxon>Pseudomonadota</taxon>
        <taxon>Alphaproteobacteria</taxon>
        <taxon>Rhodobacterales</taxon>
        <taxon>Paracoccaceae</taxon>
        <taxon>Cereibacter</taxon>
    </lineage>
</organism>